<proteinExistence type="predicted"/>
<dbReference type="GeneID" id="20037799"/>
<dbReference type="AlphaFoldDB" id="W7ANM5"/>
<keyword evidence="2" id="KW-1185">Reference proteome</keyword>
<evidence type="ECO:0000313" key="1">
    <source>
        <dbReference type="EMBL" id="EUD66941.1"/>
    </source>
</evidence>
<sequence>MLYYLTWYRRKKFIGNCGLLDKSSAKIQLKQNQRVNNRGDSTDEGRTSGALPFGCKRWDLRKKLNKWQLENLLLSSGFILIKKKNAYIIYYYFNQYLKKILFDDEQTSSKFYRGSIKKWNVRRRTNDTFNRMLYGTYKGHGSNRTDF</sequence>
<name>W7ANM5_9APIC</name>
<evidence type="ECO:0008006" key="3">
    <source>
        <dbReference type="Google" id="ProtNLM"/>
    </source>
</evidence>
<reference evidence="1 2" key="1">
    <citation type="submission" date="2013-02" db="EMBL/GenBank/DDBJ databases">
        <title>The Genome Sequence of Plasmodium inui San Antonio 1.</title>
        <authorList>
            <consortium name="The Broad Institute Genome Sequencing Platform"/>
            <consortium name="The Broad Institute Genome Sequencing Center for Infectious Disease"/>
            <person name="Neafsey D."/>
            <person name="Cheeseman I."/>
            <person name="Volkman S."/>
            <person name="Adams J."/>
            <person name="Walker B."/>
            <person name="Young S.K."/>
            <person name="Zeng Q."/>
            <person name="Gargeya S."/>
            <person name="Fitzgerald M."/>
            <person name="Haas B."/>
            <person name="Abouelleil A."/>
            <person name="Alvarado L."/>
            <person name="Arachchi H.M."/>
            <person name="Berlin A.M."/>
            <person name="Chapman S.B."/>
            <person name="Dewar J."/>
            <person name="Goldberg J."/>
            <person name="Griggs A."/>
            <person name="Gujja S."/>
            <person name="Hansen M."/>
            <person name="Howarth C."/>
            <person name="Imamovic A."/>
            <person name="Larimer J."/>
            <person name="McCowan C."/>
            <person name="Murphy C."/>
            <person name="Neiman D."/>
            <person name="Pearson M."/>
            <person name="Priest M."/>
            <person name="Roberts A."/>
            <person name="Saif S."/>
            <person name="Shea T."/>
            <person name="Sisk P."/>
            <person name="Sykes S."/>
            <person name="Wortman J."/>
            <person name="Nusbaum C."/>
            <person name="Birren B."/>
        </authorList>
    </citation>
    <scope>NUCLEOTIDE SEQUENCE [LARGE SCALE GENOMIC DNA]</scope>
    <source>
        <strain evidence="1 2">San Antonio 1</strain>
    </source>
</reference>
<dbReference type="RefSeq" id="XP_008816346.1">
    <property type="nucleotide sequence ID" value="XM_008818124.1"/>
</dbReference>
<protein>
    <recommendedName>
        <fullName evidence="3">Plasmodium RESA N-terminal domain-containing protein</fullName>
    </recommendedName>
</protein>
<dbReference type="Proteomes" id="UP000030640">
    <property type="component" value="Unassembled WGS sequence"/>
</dbReference>
<organism evidence="1 2">
    <name type="scientific">Plasmodium inui San Antonio 1</name>
    <dbReference type="NCBI Taxonomy" id="1237626"/>
    <lineage>
        <taxon>Eukaryota</taxon>
        <taxon>Sar</taxon>
        <taxon>Alveolata</taxon>
        <taxon>Apicomplexa</taxon>
        <taxon>Aconoidasida</taxon>
        <taxon>Haemosporida</taxon>
        <taxon>Plasmodiidae</taxon>
        <taxon>Plasmodium</taxon>
        <taxon>Plasmodium (Plasmodium)</taxon>
    </lineage>
</organism>
<accession>W7ANM5</accession>
<evidence type="ECO:0000313" key="2">
    <source>
        <dbReference type="Proteomes" id="UP000030640"/>
    </source>
</evidence>
<gene>
    <name evidence="1" type="ORF">C922_02525</name>
</gene>
<dbReference type="EMBL" id="KI965468">
    <property type="protein sequence ID" value="EUD66941.1"/>
    <property type="molecule type" value="Genomic_DNA"/>
</dbReference>
<dbReference type="VEuPathDB" id="PlasmoDB:C922_02525"/>